<accession>A0AAT9GIK0</accession>
<dbReference type="EMBL" id="AP029612">
    <property type="protein sequence ID" value="BFG70484.1"/>
    <property type="molecule type" value="Genomic_DNA"/>
</dbReference>
<dbReference type="PANTHER" id="PTHR10429">
    <property type="entry name" value="DNA-3-METHYLADENINE GLYCOSYLASE"/>
    <property type="match status" value="1"/>
</dbReference>
<dbReference type="Gene3D" id="3.10.300.10">
    <property type="entry name" value="Methylpurine-DNA glycosylase (MPG)"/>
    <property type="match status" value="1"/>
</dbReference>
<dbReference type="AlphaFoldDB" id="A0AAT9GIK0"/>
<keyword evidence="4 5" id="KW-0234">DNA repair</keyword>
<dbReference type="Pfam" id="PF02245">
    <property type="entry name" value="Pur_DNA_glyco"/>
    <property type="match status" value="1"/>
</dbReference>
<dbReference type="FunFam" id="3.10.300.10:FF:000001">
    <property type="entry name" value="Putative 3-methyladenine DNA glycosylase"/>
    <property type="match status" value="1"/>
</dbReference>
<dbReference type="SUPFAM" id="SSF50486">
    <property type="entry name" value="FMT C-terminal domain-like"/>
    <property type="match status" value="1"/>
</dbReference>
<evidence type="ECO:0000256" key="2">
    <source>
        <dbReference type="ARBA" id="ARBA00022763"/>
    </source>
</evidence>
<dbReference type="RefSeq" id="WP_353548126.1">
    <property type="nucleotide sequence ID" value="NZ_AP029612.1"/>
</dbReference>
<dbReference type="HAMAP" id="MF_00527">
    <property type="entry name" value="3MGH"/>
    <property type="match status" value="1"/>
</dbReference>
<proteinExistence type="inferred from homology"/>
<reference evidence="6" key="1">
    <citation type="submission" date="2024-02" db="EMBL/GenBank/DDBJ databases">
        <title>Sediminibacterium planktonica sp. nov. and Sediminibacterium longus sp. nov., isolated from surface lake and river water.</title>
        <authorList>
            <person name="Watanabe K."/>
            <person name="Takemine S."/>
            <person name="Ishii Y."/>
            <person name="Ogata Y."/>
            <person name="Shindo C."/>
            <person name="Suda W."/>
        </authorList>
    </citation>
    <scope>NUCLEOTIDE SEQUENCE</scope>
    <source>
        <strain evidence="6">KACHI17</strain>
    </source>
</reference>
<dbReference type="EC" id="3.2.2.-" evidence="5"/>
<gene>
    <name evidence="6" type="ORF">KACHI17_13650</name>
</gene>
<keyword evidence="2 5" id="KW-0227">DNA damage</keyword>
<dbReference type="InterPro" id="IPR036995">
    <property type="entry name" value="MPG_sf"/>
</dbReference>
<evidence type="ECO:0000256" key="1">
    <source>
        <dbReference type="ARBA" id="ARBA00009232"/>
    </source>
</evidence>
<dbReference type="GO" id="GO:0003905">
    <property type="term" value="F:alkylbase DNA N-glycosylase activity"/>
    <property type="evidence" value="ECO:0007669"/>
    <property type="project" value="InterPro"/>
</dbReference>
<dbReference type="CDD" id="cd00540">
    <property type="entry name" value="AAG"/>
    <property type="match status" value="1"/>
</dbReference>
<evidence type="ECO:0000313" key="6">
    <source>
        <dbReference type="EMBL" id="BFG70484.1"/>
    </source>
</evidence>
<evidence type="ECO:0000256" key="5">
    <source>
        <dbReference type="HAMAP-Rule" id="MF_00527"/>
    </source>
</evidence>
<dbReference type="GO" id="GO:0006284">
    <property type="term" value="P:base-excision repair"/>
    <property type="evidence" value="ECO:0007669"/>
    <property type="project" value="InterPro"/>
</dbReference>
<evidence type="ECO:0000256" key="4">
    <source>
        <dbReference type="ARBA" id="ARBA00023204"/>
    </source>
</evidence>
<evidence type="ECO:0000256" key="3">
    <source>
        <dbReference type="ARBA" id="ARBA00022801"/>
    </source>
</evidence>
<dbReference type="InterPro" id="IPR003180">
    <property type="entry name" value="MPG"/>
</dbReference>
<dbReference type="NCBIfam" id="TIGR00567">
    <property type="entry name" value="3mg"/>
    <property type="match status" value="1"/>
</dbReference>
<dbReference type="GO" id="GO:0003677">
    <property type="term" value="F:DNA binding"/>
    <property type="evidence" value="ECO:0007669"/>
    <property type="project" value="InterPro"/>
</dbReference>
<keyword evidence="3 5" id="KW-0378">Hydrolase</keyword>
<name>A0AAT9GIK0_9BACT</name>
<protein>
    <recommendedName>
        <fullName evidence="5">Putative 3-methyladenine DNA glycosylase</fullName>
        <ecNumber evidence="5">3.2.2.-</ecNumber>
    </recommendedName>
</protein>
<comment type="similarity">
    <text evidence="1 5">Belongs to the DNA glycosylase MPG family.</text>
</comment>
<organism evidence="6">
    <name type="scientific">Sediminibacterium sp. KACHI17</name>
    <dbReference type="NCBI Taxonomy" id="1751071"/>
    <lineage>
        <taxon>Bacteria</taxon>
        <taxon>Pseudomonadati</taxon>
        <taxon>Bacteroidota</taxon>
        <taxon>Chitinophagia</taxon>
        <taxon>Chitinophagales</taxon>
        <taxon>Chitinophagaceae</taxon>
        <taxon>Sediminibacterium</taxon>
    </lineage>
</organism>
<dbReference type="InterPro" id="IPR011034">
    <property type="entry name" value="Formyl_transferase-like_C_sf"/>
</dbReference>
<dbReference type="PANTHER" id="PTHR10429:SF0">
    <property type="entry name" value="DNA-3-METHYLADENINE GLYCOSYLASE"/>
    <property type="match status" value="1"/>
</dbReference>
<sequence length="216" mass="24044">MKHLHEYYNNRLTLDFYQHDNVCEIARQLIGKVLVTSFENILTAGRIVETEAYNGIADKASHAYGGRFTNRTAVMYEPGGIAYVYLCYGIHHLFNVVTNQASIPHAVLIRGIEPIAGVEHMLQRFKKLKADHSIGRGPGNVTKALDIKVGHTGTSLLASDLFISDDGWKTQKTNIIATPRIGVDYAEEDALLPYRFILKGNPHVTKSPLNKATLKI</sequence>